<comment type="caution">
    <text evidence="12">The sequence shown here is derived from an EMBL/GenBank/DDBJ whole genome shotgun (WGS) entry which is preliminary data.</text>
</comment>
<dbReference type="FunFam" id="3.40.50.970:FF:000013">
    <property type="entry name" value="Pyruvate dehydrogenase E1 component subunit alpha"/>
    <property type="match status" value="1"/>
</dbReference>
<feature type="compositionally biased region" description="Pro residues" evidence="10">
    <location>
        <begin position="33"/>
        <end position="42"/>
    </location>
</feature>
<feature type="repeat" description="WD" evidence="8">
    <location>
        <begin position="526"/>
        <end position="565"/>
    </location>
</feature>
<sequence>MATYQKSLSFSGSRGNTFESELQLNTHVSKMPQPRPRGPPTPSMSTPAADFDQQLTGSPPPPPTPAASPGPSHTRPSWSGGEHSDDKFPQEMLGYFAKSSAAHRMQILTALLGVCTSQQLSFVHQHVSPLLKKDPFTSLPDELCLRILSFIDDPKVLARASQVSRRWRDLLSDDMTWKNLCVKHDYQRRMSEVNRNPPMQLSPLPSAARSEVFAFGSQDSDTASRGLPSAALPSGGLPTGSMSLDGSLTQFANPRPRLKSYKSHFKQRYLVDAAWRTGGRNISKNITQEAGVVTSLHLTSKYIIVALDNAKIHVFDTEGNAQRTLQGHVMGVWAMVPWDDILVSGGCDRDVRVWDLTTGNCLYTLRGHTSTVRCLKMSDANTAISGSRDTTLRIWDIRTGHCKNVLVGHQASVRCLEIKGDIIVSGSYDTTAKVWSISEGRCLFTLQGHYSQIYAIAFDGYRVATGSLDTSVRIWDAKSGECLAVLQGHTSLVGQLQMRGGTLVTGGSDGSVRVWSLERFCPIHRLAAHDNSVTSLQFDDTRVVSGGSDGRVKVWDLKTGHLVRELITQGDAVWRVAFEEEKCVAMALKNSRTVMEVWNFSPPEDALERPSSLPQRELDAPVPARPLSAISLDFQRSGSMQDVEMTDAGPSTAPLQRRSCCHSSSQLMGPRREFVGPIQLSILRASLTNEHKMFSRATRLTRAVPIRAIAPRAAPVSVAARRTVTTNAASAQVASPVPESEDEPFQVTLSDESFETYELDPPPYTMEVTKKELKQMYYDMVVIRQMEMAADRLYKDKKIRGFCHLSTGQEAVAVGIEHAIEKTDDVITSYRCHGFAYMRGATVRSVLGELLGRREGIAYGKGGSMHMFTKGFYGGNGIVGAQVPVGAGLAFAQKYTGGKRASVILYGDGASNQGQVFEAFNMAKLWKLPALFGCENNKYGMGTSAARSSALTDYYKRGQYIPGLKVNGMDVLAVKAAVKYGKQWTAEDNGPMVLEYVTYRYGGHSMSDPGTTYRTREEIQRMRSTNDPIAGLKQHILDWGVAAEEELKSLDKKARSHVNEESAIAEAMAVPDATPQILFEDIYVRGSEPEFIRGRTLDENYYFKK</sequence>
<evidence type="ECO:0000313" key="13">
    <source>
        <dbReference type="Proteomes" id="UP001321760"/>
    </source>
</evidence>
<evidence type="ECO:0000259" key="11">
    <source>
        <dbReference type="PROSITE" id="PS50181"/>
    </source>
</evidence>
<dbReference type="SUPFAM" id="SSF52518">
    <property type="entry name" value="Thiamin diphosphate-binding fold (THDP-binding)"/>
    <property type="match status" value="1"/>
</dbReference>
<evidence type="ECO:0000256" key="7">
    <source>
        <dbReference type="ARBA" id="ARBA00023317"/>
    </source>
</evidence>
<evidence type="ECO:0000256" key="3">
    <source>
        <dbReference type="ARBA" id="ARBA00022574"/>
    </source>
</evidence>
<dbReference type="EC" id="1.2.4.1" evidence="9"/>
<dbReference type="Pfam" id="PF00400">
    <property type="entry name" value="WD40"/>
    <property type="match status" value="6"/>
</dbReference>
<dbReference type="Gene3D" id="3.40.50.970">
    <property type="match status" value="1"/>
</dbReference>
<dbReference type="AlphaFoldDB" id="A0AAV9G7Y7"/>
<dbReference type="NCBIfam" id="TIGR03182">
    <property type="entry name" value="PDH_E1_alph_y"/>
    <property type="match status" value="1"/>
</dbReference>
<evidence type="ECO:0000256" key="5">
    <source>
        <dbReference type="ARBA" id="ARBA00023002"/>
    </source>
</evidence>
<dbReference type="PROSITE" id="PS50294">
    <property type="entry name" value="WD_REPEATS_REGION"/>
    <property type="match status" value="5"/>
</dbReference>
<dbReference type="GO" id="GO:0006086">
    <property type="term" value="P:pyruvate decarboxylation to acetyl-CoA"/>
    <property type="evidence" value="ECO:0007669"/>
    <property type="project" value="InterPro"/>
</dbReference>
<keyword evidence="13" id="KW-1185">Reference proteome</keyword>
<feature type="compositionally biased region" description="Pro residues" evidence="10">
    <location>
        <begin position="58"/>
        <end position="68"/>
    </location>
</feature>
<dbReference type="InterPro" id="IPR029061">
    <property type="entry name" value="THDP-binding"/>
</dbReference>
<dbReference type="InterPro" id="IPR015943">
    <property type="entry name" value="WD40/YVTN_repeat-like_dom_sf"/>
</dbReference>
<dbReference type="InterPro" id="IPR017597">
    <property type="entry name" value="Pyrv_DH_E1_asu_subgrp-y"/>
</dbReference>
<dbReference type="GO" id="GO:0004739">
    <property type="term" value="F:pyruvate dehydrogenase (acetyl-transferring) activity"/>
    <property type="evidence" value="ECO:0007669"/>
    <property type="project" value="UniProtKB-UniRule"/>
</dbReference>
<comment type="cofactor">
    <cofactor evidence="1 9">
        <name>thiamine diphosphate</name>
        <dbReference type="ChEBI" id="CHEBI:58937"/>
    </cofactor>
</comment>
<dbReference type="PRINTS" id="PR00320">
    <property type="entry name" value="GPROTEINBRPT"/>
</dbReference>
<evidence type="ECO:0000256" key="2">
    <source>
        <dbReference type="ARBA" id="ARBA00007968"/>
    </source>
</evidence>
<reference evidence="12" key="2">
    <citation type="submission" date="2023-05" db="EMBL/GenBank/DDBJ databases">
        <authorList>
            <consortium name="Lawrence Berkeley National Laboratory"/>
            <person name="Steindorff A."/>
            <person name="Hensen N."/>
            <person name="Bonometti L."/>
            <person name="Westerberg I."/>
            <person name="Brannstrom I.O."/>
            <person name="Guillou S."/>
            <person name="Cros-Aarteil S."/>
            <person name="Calhoun S."/>
            <person name="Haridas S."/>
            <person name="Kuo A."/>
            <person name="Mondo S."/>
            <person name="Pangilinan J."/>
            <person name="Riley R."/>
            <person name="Labutti K."/>
            <person name="Andreopoulos B."/>
            <person name="Lipzen A."/>
            <person name="Chen C."/>
            <person name="Yanf M."/>
            <person name="Daum C."/>
            <person name="Ng V."/>
            <person name="Clum A."/>
            <person name="Ohm R."/>
            <person name="Martin F."/>
            <person name="Silar P."/>
            <person name="Natvig D."/>
            <person name="Lalanne C."/>
            <person name="Gautier V."/>
            <person name="Ament-Velasquez S.L."/>
            <person name="Kruys A."/>
            <person name="Hutchinson M.I."/>
            <person name="Powell A.J."/>
            <person name="Barry K."/>
            <person name="Miller A.N."/>
            <person name="Grigoriev I.V."/>
            <person name="Debuchy R."/>
            <person name="Gladieux P."/>
            <person name="Thoren M.H."/>
            <person name="Johannesson H."/>
        </authorList>
    </citation>
    <scope>NUCLEOTIDE SEQUENCE</scope>
    <source>
        <strain evidence="12">PSN243</strain>
    </source>
</reference>
<dbReference type="Proteomes" id="UP001321760">
    <property type="component" value="Unassembled WGS sequence"/>
</dbReference>
<dbReference type="InterPro" id="IPR050642">
    <property type="entry name" value="PDH_E1_Alpha_Subunit"/>
</dbReference>
<feature type="compositionally biased region" description="Polar residues" evidence="10">
    <location>
        <begin position="1"/>
        <end position="28"/>
    </location>
</feature>
<dbReference type="SUPFAM" id="SSF81383">
    <property type="entry name" value="F-box domain"/>
    <property type="match status" value="1"/>
</dbReference>
<organism evidence="12 13">
    <name type="scientific">Podospora aff. communis PSN243</name>
    <dbReference type="NCBI Taxonomy" id="3040156"/>
    <lineage>
        <taxon>Eukaryota</taxon>
        <taxon>Fungi</taxon>
        <taxon>Dikarya</taxon>
        <taxon>Ascomycota</taxon>
        <taxon>Pezizomycotina</taxon>
        <taxon>Sordariomycetes</taxon>
        <taxon>Sordariomycetidae</taxon>
        <taxon>Sordariales</taxon>
        <taxon>Podosporaceae</taxon>
        <taxon>Podospora</taxon>
    </lineage>
</organism>
<dbReference type="InterPro" id="IPR019775">
    <property type="entry name" value="WD40_repeat_CS"/>
</dbReference>
<comment type="catalytic activity">
    <reaction evidence="9">
        <text>N(6)-[(R)-lipoyl]-L-lysyl-[protein] + pyruvate + H(+) = N(6)-[(R)-S(8)-acetyldihydrolipoyl]-L-lysyl-[protein] + CO2</text>
        <dbReference type="Rhea" id="RHEA:19189"/>
        <dbReference type="Rhea" id="RHEA-COMP:10474"/>
        <dbReference type="Rhea" id="RHEA-COMP:10478"/>
        <dbReference type="ChEBI" id="CHEBI:15361"/>
        <dbReference type="ChEBI" id="CHEBI:15378"/>
        <dbReference type="ChEBI" id="CHEBI:16526"/>
        <dbReference type="ChEBI" id="CHEBI:83099"/>
        <dbReference type="ChEBI" id="CHEBI:83111"/>
        <dbReference type="EC" id="1.2.4.1"/>
    </reaction>
</comment>
<dbReference type="PANTHER" id="PTHR11516">
    <property type="entry name" value="PYRUVATE DEHYDROGENASE E1 COMPONENT, ALPHA SUBUNIT BACTERIAL AND ORGANELLAR"/>
    <property type="match status" value="1"/>
</dbReference>
<protein>
    <recommendedName>
        <fullName evidence="9">Pyruvate dehydrogenase E1 component subunit alpha</fullName>
        <ecNumber evidence="9">1.2.4.1</ecNumber>
    </recommendedName>
</protein>
<dbReference type="PROSITE" id="PS00678">
    <property type="entry name" value="WD_REPEATS_1"/>
    <property type="match status" value="4"/>
</dbReference>
<dbReference type="Pfam" id="PF00676">
    <property type="entry name" value="E1_dh"/>
    <property type="match status" value="1"/>
</dbReference>
<feature type="repeat" description="WD" evidence="8">
    <location>
        <begin position="365"/>
        <end position="405"/>
    </location>
</feature>
<dbReference type="SUPFAM" id="SSF50978">
    <property type="entry name" value="WD40 repeat-like"/>
    <property type="match status" value="1"/>
</dbReference>
<dbReference type="InterPro" id="IPR001680">
    <property type="entry name" value="WD40_rpt"/>
</dbReference>
<evidence type="ECO:0000256" key="8">
    <source>
        <dbReference type="PROSITE-ProRule" id="PRU00221"/>
    </source>
</evidence>
<keyword evidence="7 9" id="KW-0670">Pyruvate</keyword>
<dbReference type="SMART" id="SM00320">
    <property type="entry name" value="WD40"/>
    <property type="match status" value="7"/>
</dbReference>
<evidence type="ECO:0000256" key="6">
    <source>
        <dbReference type="ARBA" id="ARBA00023052"/>
    </source>
</evidence>
<feature type="region of interest" description="Disordered" evidence="10">
    <location>
        <begin position="1"/>
        <end position="84"/>
    </location>
</feature>
<dbReference type="InterPro" id="IPR001017">
    <property type="entry name" value="DH_E1"/>
</dbReference>
<keyword evidence="6 9" id="KW-0786">Thiamine pyrophosphate</keyword>
<dbReference type="InterPro" id="IPR036047">
    <property type="entry name" value="F-box-like_dom_sf"/>
</dbReference>
<proteinExistence type="inferred from homology"/>
<keyword evidence="5 9" id="KW-0560">Oxidoreductase</keyword>
<gene>
    <name evidence="12" type="ORF">QBC34DRAFT_452233</name>
</gene>
<comment type="similarity">
    <text evidence="2">Belongs to the WD repeat MET30/SCONB/SCON-2 family.</text>
</comment>
<dbReference type="SMART" id="SM00256">
    <property type="entry name" value="FBOX"/>
    <property type="match status" value="1"/>
</dbReference>
<dbReference type="InterPro" id="IPR036322">
    <property type="entry name" value="WD40_repeat_dom_sf"/>
</dbReference>
<feature type="repeat" description="WD" evidence="8">
    <location>
        <begin position="486"/>
        <end position="518"/>
    </location>
</feature>
<dbReference type="InterPro" id="IPR001810">
    <property type="entry name" value="F-box_dom"/>
</dbReference>
<dbReference type="Pfam" id="PF12937">
    <property type="entry name" value="F-box-like"/>
    <property type="match status" value="1"/>
</dbReference>
<evidence type="ECO:0000313" key="12">
    <source>
        <dbReference type="EMBL" id="KAK4443937.1"/>
    </source>
</evidence>
<dbReference type="PROSITE" id="PS50082">
    <property type="entry name" value="WD_REPEATS_2"/>
    <property type="match status" value="6"/>
</dbReference>
<keyword evidence="4" id="KW-0677">Repeat</keyword>
<evidence type="ECO:0000256" key="9">
    <source>
        <dbReference type="RuleBase" id="RU361139"/>
    </source>
</evidence>
<feature type="repeat" description="WD" evidence="8">
    <location>
        <begin position="406"/>
        <end position="445"/>
    </location>
</feature>
<accession>A0AAV9G7Y7</accession>
<keyword evidence="3 8" id="KW-0853">WD repeat</keyword>
<dbReference type="Gene3D" id="1.20.1280.50">
    <property type="match status" value="1"/>
</dbReference>
<dbReference type="CDD" id="cd02000">
    <property type="entry name" value="TPP_E1_PDC_ADC_BCADC"/>
    <property type="match status" value="1"/>
</dbReference>
<dbReference type="PANTHER" id="PTHR11516:SF60">
    <property type="entry name" value="PYRUVATE DEHYDROGENASE E1 COMPONENT SUBUNIT ALPHA"/>
    <property type="match status" value="1"/>
</dbReference>
<name>A0AAV9G7Y7_9PEZI</name>
<feature type="repeat" description="WD" evidence="8">
    <location>
        <begin position="325"/>
        <end position="364"/>
    </location>
</feature>
<dbReference type="EMBL" id="MU865984">
    <property type="protein sequence ID" value="KAK4443937.1"/>
    <property type="molecule type" value="Genomic_DNA"/>
</dbReference>
<comment type="function">
    <text evidence="9">The pyruvate dehydrogenase complex catalyzes the overall conversion of pyruvate to acetyl-CoA and CO(2).</text>
</comment>
<evidence type="ECO:0000256" key="1">
    <source>
        <dbReference type="ARBA" id="ARBA00001964"/>
    </source>
</evidence>
<reference evidence="12" key="1">
    <citation type="journal article" date="2023" name="Mol. Phylogenet. Evol.">
        <title>Genome-scale phylogeny and comparative genomics of the fungal order Sordariales.</title>
        <authorList>
            <person name="Hensen N."/>
            <person name="Bonometti L."/>
            <person name="Westerberg I."/>
            <person name="Brannstrom I.O."/>
            <person name="Guillou S."/>
            <person name="Cros-Aarteil S."/>
            <person name="Calhoun S."/>
            <person name="Haridas S."/>
            <person name="Kuo A."/>
            <person name="Mondo S."/>
            <person name="Pangilinan J."/>
            <person name="Riley R."/>
            <person name="LaButti K."/>
            <person name="Andreopoulos B."/>
            <person name="Lipzen A."/>
            <person name="Chen C."/>
            <person name="Yan M."/>
            <person name="Daum C."/>
            <person name="Ng V."/>
            <person name="Clum A."/>
            <person name="Steindorff A."/>
            <person name="Ohm R.A."/>
            <person name="Martin F."/>
            <person name="Silar P."/>
            <person name="Natvig D.O."/>
            <person name="Lalanne C."/>
            <person name="Gautier V."/>
            <person name="Ament-Velasquez S.L."/>
            <person name="Kruys A."/>
            <person name="Hutchinson M.I."/>
            <person name="Powell A.J."/>
            <person name="Barry K."/>
            <person name="Miller A.N."/>
            <person name="Grigoriev I.V."/>
            <person name="Debuchy R."/>
            <person name="Gladieux P."/>
            <person name="Hiltunen Thoren M."/>
            <person name="Johannesson H."/>
        </authorList>
    </citation>
    <scope>NUCLEOTIDE SEQUENCE</scope>
    <source>
        <strain evidence="12">PSN243</strain>
    </source>
</reference>
<dbReference type="CDD" id="cd00200">
    <property type="entry name" value="WD40"/>
    <property type="match status" value="1"/>
</dbReference>
<dbReference type="InterPro" id="IPR020472">
    <property type="entry name" value="WD40_PAC1"/>
</dbReference>
<feature type="repeat" description="WD" evidence="8">
    <location>
        <begin position="446"/>
        <end position="485"/>
    </location>
</feature>
<evidence type="ECO:0000256" key="4">
    <source>
        <dbReference type="ARBA" id="ARBA00022737"/>
    </source>
</evidence>
<evidence type="ECO:0000256" key="10">
    <source>
        <dbReference type="SAM" id="MobiDB-lite"/>
    </source>
</evidence>
<dbReference type="PROSITE" id="PS50181">
    <property type="entry name" value="FBOX"/>
    <property type="match status" value="1"/>
</dbReference>
<feature type="domain" description="F-box" evidence="11">
    <location>
        <begin position="133"/>
        <end position="180"/>
    </location>
</feature>
<dbReference type="Gene3D" id="2.130.10.10">
    <property type="entry name" value="YVTN repeat-like/Quinoprotein amine dehydrogenase"/>
    <property type="match status" value="1"/>
</dbReference>